<feature type="compositionally biased region" description="Polar residues" evidence="8">
    <location>
        <begin position="393"/>
        <end position="405"/>
    </location>
</feature>
<evidence type="ECO:0000313" key="12">
    <source>
        <dbReference type="Proteomes" id="UP000825701"/>
    </source>
</evidence>
<evidence type="ECO:0000259" key="10">
    <source>
        <dbReference type="PROSITE" id="PS52029"/>
    </source>
</evidence>
<dbReference type="InterPro" id="IPR005490">
    <property type="entry name" value="LD_TPept_cat_dom"/>
</dbReference>
<feature type="active site" description="Proton donor/acceptor" evidence="7">
    <location>
        <position position="152"/>
    </location>
</feature>
<accession>A0A9E6UP70</accession>
<feature type="domain" description="L,D-TPase catalytic" evidence="10">
    <location>
        <begin position="59"/>
        <end position="188"/>
    </location>
</feature>
<evidence type="ECO:0000256" key="5">
    <source>
        <dbReference type="ARBA" id="ARBA00022984"/>
    </source>
</evidence>
<dbReference type="GO" id="GO:0008360">
    <property type="term" value="P:regulation of cell shape"/>
    <property type="evidence" value="ECO:0007669"/>
    <property type="project" value="UniProtKB-UniRule"/>
</dbReference>
<dbReference type="EMBL" id="CP081869">
    <property type="protein sequence ID" value="QZO01966.1"/>
    <property type="molecule type" value="Genomic_DNA"/>
</dbReference>
<dbReference type="PANTHER" id="PTHR36699:SF1">
    <property type="entry name" value="L,D-TRANSPEPTIDASE YAFK-RELATED"/>
    <property type="match status" value="1"/>
</dbReference>
<name>A0A9E6UP70_9HYPH</name>
<dbReference type="GO" id="GO:0004180">
    <property type="term" value="F:carboxypeptidase activity"/>
    <property type="evidence" value="ECO:0007669"/>
    <property type="project" value="UniProtKB-ARBA"/>
</dbReference>
<organism evidence="11 12">
    <name type="scientific">Chenggangzhangella methanolivorans</name>
    <dbReference type="NCBI Taxonomy" id="1437009"/>
    <lineage>
        <taxon>Bacteria</taxon>
        <taxon>Pseudomonadati</taxon>
        <taxon>Pseudomonadota</taxon>
        <taxon>Alphaproteobacteria</taxon>
        <taxon>Hyphomicrobiales</taxon>
        <taxon>Methylopilaceae</taxon>
        <taxon>Chenggangzhangella</taxon>
    </lineage>
</organism>
<evidence type="ECO:0000256" key="8">
    <source>
        <dbReference type="SAM" id="MobiDB-lite"/>
    </source>
</evidence>
<keyword evidence="3" id="KW-0808">Transferase</keyword>
<protein>
    <recommendedName>
        <fullName evidence="10">L,D-TPase catalytic domain-containing protein</fullName>
    </recommendedName>
</protein>
<evidence type="ECO:0000256" key="7">
    <source>
        <dbReference type="PROSITE-ProRule" id="PRU01373"/>
    </source>
</evidence>
<comment type="pathway">
    <text evidence="1 7">Cell wall biogenesis; peptidoglycan biosynthesis.</text>
</comment>
<reference evidence="11" key="1">
    <citation type="submission" date="2021-08" db="EMBL/GenBank/DDBJ databases">
        <authorList>
            <person name="Zhang H."/>
            <person name="Xu M."/>
            <person name="Yu Z."/>
            <person name="Yang L."/>
            <person name="Cai Y."/>
        </authorList>
    </citation>
    <scope>NUCLEOTIDE SEQUENCE</scope>
    <source>
        <strain evidence="11">CHL1</strain>
    </source>
</reference>
<gene>
    <name evidence="11" type="ORF">K6K41_12020</name>
</gene>
<dbReference type="KEGG" id="cmet:K6K41_12020"/>
<dbReference type="PANTHER" id="PTHR36699">
    <property type="entry name" value="LD-TRANSPEPTIDASE"/>
    <property type="match status" value="1"/>
</dbReference>
<evidence type="ECO:0000256" key="6">
    <source>
        <dbReference type="ARBA" id="ARBA00023316"/>
    </source>
</evidence>
<dbReference type="GO" id="GO:0071555">
    <property type="term" value="P:cell wall organization"/>
    <property type="evidence" value="ECO:0007669"/>
    <property type="project" value="UniProtKB-UniRule"/>
</dbReference>
<feature type="compositionally biased region" description="Polar residues" evidence="8">
    <location>
        <begin position="512"/>
        <end position="521"/>
    </location>
</feature>
<evidence type="ECO:0000256" key="9">
    <source>
        <dbReference type="SAM" id="SignalP"/>
    </source>
</evidence>
<keyword evidence="9" id="KW-0732">Signal</keyword>
<sequence>MSVARAALAVSVLAVATALAGCNADRETSVVANAKSAQPLKPELVSLMTEKGMSPSDPMLVRVFKEEAKAEVWKKRRTDGRYALLKTYDICRFSGKLGPKIKEGDKQAPEGFYQVSPAQMNPKSSYYLSFNIGFPNAYDRSLGRTGQHVMMHGDCLSAGCYAMTDDQMGEIYAMARESFRGGQRSFQFQALPFRMTAQNMARRRNDKNMAFWKNLKQGSDHFEVTKAEPKVDVCGKKYVFNATAGLSSFEPTAGCPSYQVEPSVARAVAAKEKTDNILIAQLSKSEPIAAEYVAQNGRMRRTLDQPIVMVAAVAPEAAGAPVAATPAAGGGMALASVAPAKPGQAPQAAQQVALTTPVATDGSAPAPQAQKAEGSLFARMFRSEEPAAETPIPASTASVPTQVASNGAKAAPTGAKAAQNGAKAAPVPAPREVTPQQPVMATAASPAPEGAGGKIMNWMGGLFGQKPAETAAESAVTPVSAPAPAAAPARKDRSANLPEQFRTKASPKPDQRVTSSFAAFE</sequence>
<dbReference type="InterPro" id="IPR038063">
    <property type="entry name" value="Transpep_catalytic_dom"/>
</dbReference>
<feature type="compositionally biased region" description="Low complexity" evidence="8">
    <location>
        <begin position="470"/>
        <end position="488"/>
    </location>
</feature>
<evidence type="ECO:0000256" key="2">
    <source>
        <dbReference type="ARBA" id="ARBA00005992"/>
    </source>
</evidence>
<feature type="compositionally biased region" description="Low complexity" evidence="8">
    <location>
        <begin position="406"/>
        <end position="426"/>
    </location>
</feature>
<feature type="signal peptide" evidence="9">
    <location>
        <begin position="1"/>
        <end position="20"/>
    </location>
</feature>
<keyword evidence="12" id="KW-1185">Reference proteome</keyword>
<dbReference type="RefSeq" id="WP_261405332.1">
    <property type="nucleotide sequence ID" value="NZ_CP081869.1"/>
</dbReference>
<proteinExistence type="inferred from homology"/>
<feature type="region of interest" description="Disordered" evidence="8">
    <location>
        <begin position="385"/>
        <end position="435"/>
    </location>
</feature>
<feature type="active site" description="Nucleophile" evidence="7">
    <location>
        <position position="160"/>
    </location>
</feature>
<feature type="chain" id="PRO_5038760647" description="L,D-TPase catalytic domain-containing protein" evidence="9">
    <location>
        <begin position="21"/>
        <end position="521"/>
    </location>
</feature>
<evidence type="ECO:0000256" key="4">
    <source>
        <dbReference type="ARBA" id="ARBA00022960"/>
    </source>
</evidence>
<evidence type="ECO:0000313" key="11">
    <source>
        <dbReference type="EMBL" id="QZO01966.1"/>
    </source>
</evidence>
<dbReference type="AlphaFoldDB" id="A0A9E6UP70"/>
<dbReference type="PROSITE" id="PS51257">
    <property type="entry name" value="PROKAR_LIPOPROTEIN"/>
    <property type="match status" value="1"/>
</dbReference>
<dbReference type="GO" id="GO:0009252">
    <property type="term" value="P:peptidoglycan biosynthetic process"/>
    <property type="evidence" value="ECO:0007669"/>
    <property type="project" value="UniProtKB-KW"/>
</dbReference>
<keyword evidence="4 7" id="KW-0133">Cell shape</keyword>
<dbReference type="Proteomes" id="UP000825701">
    <property type="component" value="Chromosome"/>
</dbReference>
<evidence type="ECO:0000256" key="1">
    <source>
        <dbReference type="ARBA" id="ARBA00004752"/>
    </source>
</evidence>
<feature type="region of interest" description="Disordered" evidence="8">
    <location>
        <begin position="469"/>
        <end position="521"/>
    </location>
</feature>
<dbReference type="GO" id="GO:0016740">
    <property type="term" value="F:transferase activity"/>
    <property type="evidence" value="ECO:0007669"/>
    <property type="project" value="UniProtKB-KW"/>
</dbReference>
<dbReference type="PROSITE" id="PS52029">
    <property type="entry name" value="LD_TPASE"/>
    <property type="match status" value="1"/>
</dbReference>
<comment type="similarity">
    <text evidence="2">Belongs to the YkuD family.</text>
</comment>
<keyword evidence="6 7" id="KW-0961">Cell wall biogenesis/degradation</keyword>
<dbReference type="CDD" id="cd16913">
    <property type="entry name" value="YkuD_like"/>
    <property type="match status" value="1"/>
</dbReference>
<keyword evidence="5 7" id="KW-0573">Peptidoglycan synthesis</keyword>
<dbReference type="SUPFAM" id="SSF141523">
    <property type="entry name" value="L,D-transpeptidase catalytic domain-like"/>
    <property type="match status" value="1"/>
</dbReference>
<evidence type="ECO:0000256" key="3">
    <source>
        <dbReference type="ARBA" id="ARBA00022679"/>
    </source>
</evidence>